<proteinExistence type="predicted"/>
<dbReference type="AlphaFoldDB" id="A0A5B7ETB5"/>
<evidence type="ECO:0000313" key="2">
    <source>
        <dbReference type="Proteomes" id="UP000324222"/>
    </source>
</evidence>
<evidence type="ECO:0000313" key="1">
    <source>
        <dbReference type="EMBL" id="MPC35534.1"/>
    </source>
</evidence>
<accession>A0A5B7ETB5</accession>
<dbReference type="Proteomes" id="UP000324222">
    <property type="component" value="Unassembled WGS sequence"/>
</dbReference>
<name>A0A5B7ETB5_PORTR</name>
<organism evidence="1 2">
    <name type="scientific">Portunus trituberculatus</name>
    <name type="common">Swimming crab</name>
    <name type="synonym">Neptunus trituberculatus</name>
    <dbReference type="NCBI Taxonomy" id="210409"/>
    <lineage>
        <taxon>Eukaryota</taxon>
        <taxon>Metazoa</taxon>
        <taxon>Ecdysozoa</taxon>
        <taxon>Arthropoda</taxon>
        <taxon>Crustacea</taxon>
        <taxon>Multicrustacea</taxon>
        <taxon>Malacostraca</taxon>
        <taxon>Eumalacostraca</taxon>
        <taxon>Eucarida</taxon>
        <taxon>Decapoda</taxon>
        <taxon>Pleocyemata</taxon>
        <taxon>Brachyura</taxon>
        <taxon>Eubrachyura</taxon>
        <taxon>Portunoidea</taxon>
        <taxon>Portunidae</taxon>
        <taxon>Portuninae</taxon>
        <taxon>Portunus</taxon>
    </lineage>
</organism>
<protein>
    <submittedName>
        <fullName evidence="1">Uncharacterized protein</fullName>
    </submittedName>
</protein>
<comment type="caution">
    <text evidence="1">The sequence shown here is derived from an EMBL/GenBank/DDBJ whole genome shotgun (WGS) entry which is preliminary data.</text>
</comment>
<keyword evidence="2" id="KW-1185">Reference proteome</keyword>
<sequence>MKRTRWREAARNTWTEGLVSVAAGRCVRLAAVQTISAVEFKNGVHVACVFGVVFWLHCVTFSQNSRAERNETHSSRHSYTHSLTRSPIPLTDSLTNTGILYPHAHCLPCSLLRS</sequence>
<reference evidence="1 2" key="1">
    <citation type="submission" date="2019-05" db="EMBL/GenBank/DDBJ databases">
        <title>Another draft genome of Portunus trituberculatus and its Hox gene families provides insights of decapod evolution.</title>
        <authorList>
            <person name="Jeong J.-H."/>
            <person name="Song I."/>
            <person name="Kim S."/>
            <person name="Choi T."/>
            <person name="Kim D."/>
            <person name="Ryu S."/>
            <person name="Kim W."/>
        </authorList>
    </citation>
    <scope>NUCLEOTIDE SEQUENCE [LARGE SCALE GENOMIC DNA]</scope>
    <source>
        <tissue evidence="1">Muscle</tissue>
    </source>
</reference>
<dbReference type="EMBL" id="VSRR010003298">
    <property type="protein sequence ID" value="MPC35534.1"/>
    <property type="molecule type" value="Genomic_DNA"/>
</dbReference>
<gene>
    <name evidence="1" type="ORF">E2C01_028959</name>
</gene>